<dbReference type="RefSeq" id="WP_182082627.1">
    <property type="nucleotide sequence ID" value="NZ_CP049366.1"/>
</dbReference>
<dbReference type="AlphaFoldDB" id="A0A7L7KYF4"/>
<keyword evidence="2" id="KW-1185">Reference proteome</keyword>
<evidence type="ECO:0000313" key="2">
    <source>
        <dbReference type="Proteomes" id="UP000514410"/>
    </source>
</evidence>
<sequence>MTNAKFISIDSWEIWDVPNDDLTGMTPDDREKAFGANYQPNHFPMDKLTGDIDERLKNTKYVIIGMNQGNAAINQDPDKLFLNFHGKKGSMDYRLAAALYNTDLWGSFMTDVSHVIESSSKNVNITQDDVINLENHLDNLGISKDATLVALGGNVNKALTNYAKRPVKTMYHYSGSNNHYWKADIVHKQVMNILEK</sequence>
<reference evidence="1 2" key="1">
    <citation type="submission" date="2020-02" db="EMBL/GenBank/DDBJ databases">
        <title>Complete Genome Sequence of Lactobacillus sp. NFFJ11 Isolated from animal feed.</title>
        <authorList>
            <person name="Jung J.Y."/>
        </authorList>
    </citation>
    <scope>NUCLEOTIDE SEQUENCE [LARGE SCALE GENOMIC DNA]</scope>
    <source>
        <strain evidence="1 2">NFFJ11</strain>
    </source>
</reference>
<evidence type="ECO:0008006" key="3">
    <source>
        <dbReference type="Google" id="ProtNLM"/>
    </source>
</evidence>
<name>A0A7L7KYF4_9LACO</name>
<proteinExistence type="predicted"/>
<accession>A0A7L7KYF4</accession>
<protein>
    <recommendedName>
        <fullName evidence="3">Uracil-DNA glycosylase</fullName>
    </recommendedName>
</protein>
<dbReference type="EMBL" id="CP049366">
    <property type="protein sequence ID" value="QMT84803.1"/>
    <property type="molecule type" value="Genomic_DNA"/>
</dbReference>
<evidence type="ECO:0000313" key="1">
    <source>
        <dbReference type="EMBL" id="QMT84803.1"/>
    </source>
</evidence>
<dbReference type="Proteomes" id="UP000514410">
    <property type="component" value="Chromosome"/>
</dbReference>
<organism evidence="1 2">
    <name type="scientific">Companilactobacillus pabuli</name>
    <dbReference type="NCBI Taxonomy" id="2714036"/>
    <lineage>
        <taxon>Bacteria</taxon>
        <taxon>Bacillati</taxon>
        <taxon>Bacillota</taxon>
        <taxon>Bacilli</taxon>
        <taxon>Lactobacillales</taxon>
        <taxon>Lactobacillaceae</taxon>
        <taxon>Companilactobacillus</taxon>
    </lineage>
</organism>
<gene>
    <name evidence="1" type="ORF">G6534_09295</name>
</gene>
<dbReference type="KEGG" id="cpab:G6534_09295"/>